<dbReference type="Pfam" id="PF00106">
    <property type="entry name" value="adh_short"/>
    <property type="match status" value="1"/>
</dbReference>
<comment type="caution">
    <text evidence="5">The sequence shown here is derived from an EMBL/GenBank/DDBJ whole genome shotgun (WGS) entry which is preliminary data.</text>
</comment>
<organism evidence="5 6">
    <name type="scientific">Chaetomidium leptoderma</name>
    <dbReference type="NCBI Taxonomy" id="669021"/>
    <lineage>
        <taxon>Eukaryota</taxon>
        <taxon>Fungi</taxon>
        <taxon>Dikarya</taxon>
        <taxon>Ascomycota</taxon>
        <taxon>Pezizomycotina</taxon>
        <taxon>Sordariomycetes</taxon>
        <taxon>Sordariomycetidae</taxon>
        <taxon>Sordariales</taxon>
        <taxon>Chaetomiaceae</taxon>
        <taxon>Chaetomidium</taxon>
    </lineage>
</organism>
<dbReference type="Proteomes" id="UP001302745">
    <property type="component" value="Unassembled WGS sequence"/>
</dbReference>
<dbReference type="PROSITE" id="PS00061">
    <property type="entry name" value="ADH_SHORT"/>
    <property type="match status" value="1"/>
</dbReference>
<evidence type="ECO:0000259" key="4">
    <source>
        <dbReference type="SMART" id="SM00822"/>
    </source>
</evidence>
<dbReference type="InterPro" id="IPR002347">
    <property type="entry name" value="SDR_fam"/>
</dbReference>
<protein>
    <recommendedName>
        <fullName evidence="4">Ketoreductase domain-containing protein</fullName>
    </recommendedName>
</protein>
<evidence type="ECO:0000256" key="1">
    <source>
        <dbReference type="ARBA" id="ARBA00006484"/>
    </source>
</evidence>
<keyword evidence="6" id="KW-1185">Reference proteome</keyword>
<dbReference type="InterPro" id="IPR057326">
    <property type="entry name" value="KR_dom"/>
</dbReference>
<dbReference type="InterPro" id="IPR020904">
    <property type="entry name" value="Sc_DH/Rdtase_CS"/>
</dbReference>
<accession>A0AAN6ZZY2</accession>
<comment type="similarity">
    <text evidence="1">Belongs to the short-chain dehydrogenases/reductases (SDR) family.</text>
</comment>
<dbReference type="Gene3D" id="3.40.50.720">
    <property type="entry name" value="NAD(P)-binding Rossmann-like Domain"/>
    <property type="match status" value="1"/>
</dbReference>
<dbReference type="PANTHER" id="PTHR43008:SF8">
    <property type="entry name" value="BENZIL REDUCTASE ((S)-BENZOIN FORMING) IRC24"/>
    <property type="match status" value="1"/>
</dbReference>
<name>A0AAN6ZZY2_9PEZI</name>
<dbReference type="InterPro" id="IPR036291">
    <property type="entry name" value="NAD(P)-bd_dom_sf"/>
</dbReference>
<keyword evidence="3" id="KW-0560">Oxidoreductase</keyword>
<proteinExistence type="inferred from homology"/>
<reference evidence="5" key="1">
    <citation type="journal article" date="2023" name="Mol. Phylogenet. Evol.">
        <title>Genome-scale phylogeny and comparative genomics of the fungal order Sordariales.</title>
        <authorList>
            <person name="Hensen N."/>
            <person name="Bonometti L."/>
            <person name="Westerberg I."/>
            <person name="Brannstrom I.O."/>
            <person name="Guillou S."/>
            <person name="Cros-Aarteil S."/>
            <person name="Calhoun S."/>
            <person name="Haridas S."/>
            <person name="Kuo A."/>
            <person name="Mondo S."/>
            <person name="Pangilinan J."/>
            <person name="Riley R."/>
            <person name="LaButti K."/>
            <person name="Andreopoulos B."/>
            <person name="Lipzen A."/>
            <person name="Chen C."/>
            <person name="Yan M."/>
            <person name="Daum C."/>
            <person name="Ng V."/>
            <person name="Clum A."/>
            <person name="Steindorff A."/>
            <person name="Ohm R.A."/>
            <person name="Martin F."/>
            <person name="Silar P."/>
            <person name="Natvig D.O."/>
            <person name="Lalanne C."/>
            <person name="Gautier V."/>
            <person name="Ament-Velasquez S.L."/>
            <person name="Kruys A."/>
            <person name="Hutchinson M.I."/>
            <person name="Powell A.J."/>
            <person name="Barry K."/>
            <person name="Miller A.N."/>
            <person name="Grigoriev I.V."/>
            <person name="Debuchy R."/>
            <person name="Gladieux P."/>
            <person name="Hiltunen Thoren M."/>
            <person name="Johannesson H."/>
        </authorList>
    </citation>
    <scope>NUCLEOTIDE SEQUENCE</scope>
    <source>
        <strain evidence="5">CBS 538.74</strain>
    </source>
</reference>
<dbReference type="PRINTS" id="PR00081">
    <property type="entry name" value="GDHRDH"/>
</dbReference>
<reference evidence="5" key="2">
    <citation type="submission" date="2023-05" db="EMBL/GenBank/DDBJ databases">
        <authorList>
            <consortium name="Lawrence Berkeley National Laboratory"/>
            <person name="Steindorff A."/>
            <person name="Hensen N."/>
            <person name="Bonometti L."/>
            <person name="Westerberg I."/>
            <person name="Brannstrom I.O."/>
            <person name="Guillou S."/>
            <person name="Cros-Aarteil S."/>
            <person name="Calhoun S."/>
            <person name="Haridas S."/>
            <person name="Kuo A."/>
            <person name="Mondo S."/>
            <person name="Pangilinan J."/>
            <person name="Riley R."/>
            <person name="Labutti K."/>
            <person name="Andreopoulos B."/>
            <person name="Lipzen A."/>
            <person name="Chen C."/>
            <person name="Yanf M."/>
            <person name="Daum C."/>
            <person name="Ng V."/>
            <person name="Clum A."/>
            <person name="Ohm R."/>
            <person name="Martin F."/>
            <person name="Silar P."/>
            <person name="Natvig D."/>
            <person name="Lalanne C."/>
            <person name="Gautier V."/>
            <person name="Ament-Velasquez S.L."/>
            <person name="Kruys A."/>
            <person name="Hutchinson M.I."/>
            <person name="Powell A.J."/>
            <person name="Barry K."/>
            <person name="Miller A.N."/>
            <person name="Grigoriev I.V."/>
            <person name="Debuchy R."/>
            <person name="Gladieux P."/>
            <person name="Thoren M.H."/>
            <person name="Johannesson H."/>
        </authorList>
    </citation>
    <scope>NUCLEOTIDE SEQUENCE</scope>
    <source>
        <strain evidence="5">CBS 538.74</strain>
    </source>
</reference>
<evidence type="ECO:0000313" key="6">
    <source>
        <dbReference type="Proteomes" id="UP001302745"/>
    </source>
</evidence>
<dbReference type="PANTHER" id="PTHR43008">
    <property type="entry name" value="BENZIL REDUCTASE"/>
    <property type="match status" value="1"/>
</dbReference>
<dbReference type="FunFam" id="3.40.50.720:FF:000281">
    <property type="entry name" value="Uncharacterized oxidoreductase YIR035C"/>
    <property type="match status" value="1"/>
</dbReference>
<evidence type="ECO:0000313" key="5">
    <source>
        <dbReference type="EMBL" id="KAK4155151.1"/>
    </source>
</evidence>
<feature type="domain" description="Ketoreductase" evidence="4">
    <location>
        <begin position="4"/>
        <end position="198"/>
    </location>
</feature>
<evidence type="ECO:0000256" key="2">
    <source>
        <dbReference type="ARBA" id="ARBA00022857"/>
    </source>
</evidence>
<dbReference type="AlphaFoldDB" id="A0AAN6ZZY2"/>
<sequence length="265" mass="29093">MESKVVIVTGASRGIGLAVAESLLAASHKVVLVSRSAEQLQELKDRHPSQVAYLAADMTVADTAWRAAELAILTFGRIDGVVVNHGMLSPMTRIENASIEEWKKLYDANFFSALALVRERHGRGRVLTLYKTKETIPHLRSSKGRIVFVSSGAATSAYTSWGAYGSSKAALNSLTRHVAVEEPDITAVAVSPGRVDTDMQKELREKGTEMSKKDYETFKSAFEEGTLIRPEQTGGIITRLSLDAKPELSGKYFKWDASELAEYRQ</sequence>
<keyword evidence="2" id="KW-0521">NADP</keyword>
<gene>
    <name evidence="5" type="ORF">C8A00DRAFT_13788</name>
</gene>
<dbReference type="SMART" id="SM00822">
    <property type="entry name" value="PKS_KR"/>
    <property type="match status" value="1"/>
</dbReference>
<dbReference type="EMBL" id="MU856894">
    <property type="protein sequence ID" value="KAK4155151.1"/>
    <property type="molecule type" value="Genomic_DNA"/>
</dbReference>
<dbReference type="SUPFAM" id="SSF51735">
    <property type="entry name" value="NAD(P)-binding Rossmann-fold domains"/>
    <property type="match status" value="1"/>
</dbReference>
<dbReference type="GO" id="GO:0050664">
    <property type="term" value="F:oxidoreductase activity, acting on NAD(P)H, oxygen as acceptor"/>
    <property type="evidence" value="ECO:0007669"/>
    <property type="project" value="TreeGrafter"/>
</dbReference>
<evidence type="ECO:0000256" key="3">
    <source>
        <dbReference type="ARBA" id="ARBA00023002"/>
    </source>
</evidence>